<name>A0ABQ0LW80_MYCCL</name>
<keyword evidence="8" id="KW-1185">Reference proteome</keyword>
<dbReference type="PANTHER" id="PTHR42973:SF22">
    <property type="entry name" value="FAD-BINDING PCMH-TYPE DOMAIN-CONTAINING PROTEIN-RELATED"/>
    <property type="match status" value="1"/>
</dbReference>
<comment type="similarity">
    <text evidence="1">Belongs to the oxygen-dependent FAD-linked oxidoreductase family.</text>
</comment>
<dbReference type="Proteomes" id="UP000815677">
    <property type="component" value="Unassembled WGS sequence"/>
</dbReference>
<evidence type="ECO:0000256" key="1">
    <source>
        <dbReference type="ARBA" id="ARBA00005466"/>
    </source>
</evidence>
<sequence length="476" mass="49562">MTTVGQCCSLLLASTALAPLVSFPGNGTYQNTLASYFSAEEGALQPACVFSPTETADVAAAVAILSNDTNCDFAVKSHGHAPSAGFANIAGGVTIDLTGMDSVEVSADASVIRVGMGASWVQVYAVGDAHGVQVAGGRNGGVGVGGLLLGGGISYFSPRVGWACDAVASFEVVLAGGKVVTASQTQNPDLFRALKGGGNNFGVVTSAELRAFPQGQIMAGTLAHNISDRDAVFAAVTELTTAKDYDEYASIVLSLNMDPTTLEWTISEVPAYTKPVLRPKSYEPLFAVPNITDTLAIVNLSTFSNESAIPQLEFVFYTGTYAACAETLPTIFEVANATLSAATQPAGMLLWSVAFEPLPTKYTQWGDRNGGNVLGTEPSQGNAFIVLMSATAASADANDAVESISQQLMANINAEMQKRGLLHAFQYANYADASQNVLPSYGAANVQRLKNASAKYDPKGVFQNQVPGGFKIKNVV</sequence>
<feature type="signal peptide" evidence="5">
    <location>
        <begin position="1"/>
        <end position="22"/>
    </location>
</feature>
<gene>
    <name evidence="7" type="ORF">MCHLO_12121</name>
</gene>
<keyword evidence="3" id="KW-0274">FAD</keyword>
<dbReference type="SUPFAM" id="SSF56176">
    <property type="entry name" value="FAD-binding/transporter-associated domain-like"/>
    <property type="match status" value="1"/>
</dbReference>
<protein>
    <submittedName>
        <fullName evidence="7">FAD-binding protein</fullName>
    </submittedName>
</protein>
<evidence type="ECO:0000256" key="3">
    <source>
        <dbReference type="ARBA" id="ARBA00022827"/>
    </source>
</evidence>
<dbReference type="PROSITE" id="PS51387">
    <property type="entry name" value="FAD_PCMH"/>
    <property type="match status" value="1"/>
</dbReference>
<dbReference type="EMBL" id="DF848977">
    <property type="protein sequence ID" value="GAT55341.1"/>
    <property type="molecule type" value="Genomic_DNA"/>
</dbReference>
<organism evidence="7 8">
    <name type="scientific">Mycena chlorophos</name>
    <name type="common">Agaric fungus</name>
    <name type="synonym">Agaricus chlorophos</name>
    <dbReference type="NCBI Taxonomy" id="658473"/>
    <lineage>
        <taxon>Eukaryota</taxon>
        <taxon>Fungi</taxon>
        <taxon>Dikarya</taxon>
        <taxon>Basidiomycota</taxon>
        <taxon>Agaricomycotina</taxon>
        <taxon>Agaricomycetes</taxon>
        <taxon>Agaricomycetidae</taxon>
        <taxon>Agaricales</taxon>
        <taxon>Marasmiineae</taxon>
        <taxon>Mycenaceae</taxon>
        <taxon>Mycena</taxon>
    </lineage>
</organism>
<dbReference type="InterPro" id="IPR016169">
    <property type="entry name" value="FAD-bd_PCMH_sub2"/>
</dbReference>
<dbReference type="InterPro" id="IPR036318">
    <property type="entry name" value="FAD-bd_PCMH-like_sf"/>
</dbReference>
<accession>A0ABQ0LW80</accession>
<feature type="domain" description="FAD-binding PCMH-type" evidence="6">
    <location>
        <begin position="42"/>
        <end position="214"/>
    </location>
</feature>
<dbReference type="PANTHER" id="PTHR42973">
    <property type="entry name" value="BINDING OXIDOREDUCTASE, PUTATIVE (AFU_ORTHOLOGUE AFUA_1G17690)-RELATED"/>
    <property type="match status" value="1"/>
</dbReference>
<dbReference type="InterPro" id="IPR006094">
    <property type="entry name" value="Oxid_FAD_bind_N"/>
</dbReference>
<reference evidence="7" key="1">
    <citation type="submission" date="2014-09" db="EMBL/GenBank/DDBJ databases">
        <title>Genome sequence of the luminous mushroom Mycena chlorophos for searching fungal bioluminescence genes.</title>
        <authorList>
            <person name="Tanaka Y."/>
            <person name="Kasuga D."/>
            <person name="Oba Y."/>
            <person name="Hase S."/>
            <person name="Sato K."/>
            <person name="Oba Y."/>
            <person name="Sakakibara Y."/>
        </authorList>
    </citation>
    <scope>NUCLEOTIDE SEQUENCE</scope>
</reference>
<dbReference type="Gene3D" id="3.30.465.10">
    <property type="match status" value="1"/>
</dbReference>
<proteinExistence type="inferred from homology"/>
<evidence type="ECO:0000313" key="7">
    <source>
        <dbReference type="EMBL" id="GAT55341.1"/>
    </source>
</evidence>
<dbReference type="Pfam" id="PF01565">
    <property type="entry name" value="FAD_binding_4"/>
    <property type="match status" value="1"/>
</dbReference>
<evidence type="ECO:0000259" key="6">
    <source>
        <dbReference type="PROSITE" id="PS51387"/>
    </source>
</evidence>
<dbReference type="InterPro" id="IPR050416">
    <property type="entry name" value="FAD-linked_Oxidoreductase"/>
</dbReference>
<evidence type="ECO:0000313" key="8">
    <source>
        <dbReference type="Proteomes" id="UP000815677"/>
    </source>
</evidence>
<evidence type="ECO:0000256" key="5">
    <source>
        <dbReference type="SAM" id="SignalP"/>
    </source>
</evidence>
<evidence type="ECO:0000256" key="4">
    <source>
        <dbReference type="ARBA" id="ARBA00023002"/>
    </source>
</evidence>
<keyword evidence="2" id="KW-0285">Flavoprotein</keyword>
<keyword evidence="4" id="KW-0560">Oxidoreductase</keyword>
<evidence type="ECO:0000256" key="2">
    <source>
        <dbReference type="ARBA" id="ARBA00022630"/>
    </source>
</evidence>
<dbReference type="InterPro" id="IPR016166">
    <property type="entry name" value="FAD-bd_PCMH"/>
</dbReference>
<feature type="chain" id="PRO_5045277455" evidence="5">
    <location>
        <begin position="23"/>
        <end position="476"/>
    </location>
</feature>
<keyword evidence="5" id="KW-0732">Signal</keyword>